<dbReference type="PANTHER" id="PTHR22750">
    <property type="entry name" value="G-PROTEIN COUPLED RECEPTOR"/>
    <property type="match status" value="1"/>
</dbReference>
<gene>
    <name evidence="10" type="ORF">NEMVEDRAFT_v1g204469</name>
</gene>
<proteinExistence type="inferred from homology"/>
<keyword evidence="5 8" id="KW-0472">Membrane</keyword>
<feature type="domain" description="G-protein coupled receptors family 1 profile" evidence="9">
    <location>
        <begin position="38"/>
        <end position="293"/>
    </location>
</feature>
<dbReference type="AlphaFoldDB" id="A7RZJ1"/>
<dbReference type="Pfam" id="PF00001">
    <property type="entry name" value="7tm_1"/>
    <property type="match status" value="1"/>
</dbReference>
<dbReference type="PROSITE" id="PS50262">
    <property type="entry name" value="G_PROTEIN_RECEP_F1_2"/>
    <property type="match status" value="1"/>
</dbReference>
<dbReference type="InterPro" id="IPR017452">
    <property type="entry name" value="GPCR_Rhodpsn_7TM"/>
</dbReference>
<dbReference type="PhylomeDB" id="A7RZJ1"/>
<organism evidence="10 11">
    <name type="scientific">Nematostella vectensis</name>
    <name type="common">Starlet sea anemone</name>
    <dbReference type="NCBI Taxonomy" id="45351"/>
    <lineage>
        <taxon>Eukaryota</taxon>
        <taxon>Metazoa</taxon>
        <taxon>Cnidaria</taxon>
        <taxon>Anthozoa</taxon>
        <taxon>Hexacorallia</taxon>
        <taxon>Actiniaria</taxon>
        <taxon>Edwardsiidae</taxon>
        <taxon>Nematostella</taxon>
    </lineage>
</organism>
<keyword evidence="3 6" id="KW-0812">Transmembrane</keyword>
<evidence type="ECO:0000256" key="3">
    <source>
        <dbReference type="ARBA" id="ARBA00022692"/>
    </source>
</evidence>
<dbReference type="Proteomes" id="UP000001593">
    <property type="component" value="Unassembled WGS sequence"/>
</dbReference>
<dbReference type="Gene3D" id="1.20.1070.10">
    <property type="entry name" value="Rhodopsin 7-helix transmembrane proteins"/>
    <property type="match status" value="1"/>
</dbReference>
<feature type="compositionally biased region" description="Low complexity" evidence="7">
    <location>
        <begin position="458"/>
        <end position="471"/>
    </location>
</feature>
<evidence type="ECO:0000313" key="10">
    <source>
        <dbReference type="EMBL" id="EDO43103.1"/>
    </source>
</evidence>
<evidence type="ECO:0000256" key="5">
    <source>
        <dbReference type="ARBA" id="ARBA00023136"/>
    </source>
</evidence>
<evidence type="ECO:0000256" key="7">
    <source>
        <dbReference type="SAM" id="MobiDB-lite"/>
    </source>
</evidence>
<feature type="transmembrane region" description="Helical" evidence="8">
    <location>
        <begin position="271"/>
        <end position="295"/>
    </location>
</feature>
<feature type="transmembrane region" description="Helical" evidence="8">
    <location>
        <begin position="237"/>
        <end position="259"/>
    </location>
</feature>
<comment type="subcellular location">
    <subcellularLocation>
        <location evidence="1">Cell membrane</location>
        <topology evidence="1">Multi-pass membrane protein</topology>
    </subcellularLocation>
</comment>
<evidence type="ECO:0000313" key="11">
    <source>
        <dbReference type="Proteomes" id="UP000001593"/>
    </source>
</evidence>
<dbReference type="EMBL" id="DS469557">
    <property type="protein sequence ID" value="EDO43103.1"/>
    <property type="molecule type" value="Genomic_DNA"/>
</dbReference>
<dbReference type="HOGENOM" id="CLU_554685_0_0_1"/>
<keyword evidence="2" id="KW-1003">Cell membrane</keyword>
<feature type="region of interest" description="Disordered" evidence="7">
    <location>
        <begin position="450"/>
        <end position="479"/>
    </location>
</feature>
<feature type="transmembrane region" description="Helical" evidence="8">
    <location>
        <begin position="141"/>
        <end position="164"/>
    </location>
</feature>
<accession>A7RZJ1</accession>
<dbReference type="FunCoup" id="A7RZJ1">
    <property type="interactions" value="23"/>
</dbReference>
<feature type="transmembrane region" description="Helical" evidence="8">
    <location>
        <begin position="98"/>
        <end position="120"/>
    </location>
</feature>
<dbReference type="InterPro" id="IPR000276">
    <property type="entry name" value="GPCR_Rhodpsn"/>
</dbReference>
<dbReference type="InParanoid" id="A7RZJ1"/>
<comment type="similarity">
    <text evidence="6">Belongs to the G-protein coupled receptor 1 family.</text>
</comment>
<evidence type="ECO:0000256" key="2">
    <source>
        <dbReference type="ARBA" id="ARBA00022475"/>
    </source>
</evidence>
<evidence type="ECO:0000256" key="4">
    <source>
        <dbReference type="ARBA" id="ARBA00022989"/>
    </source>
</evidence>
<evidence type="ECO:0000259" key="9">
    <source>
        <dbReference type="PROSITE" id="PS50262"/>
    </source>
</evidence>
<name>A7RZJ1_NEMVE</name>
<dbReference type="PROSITE" id="PS00237">
    <property type="entry name" value="G_PROTEIN_RECEP_F1_1"/>
    <property type="match status" value="1"/>
</dbReference>
<keyword evidence="6" id="KW-0675">Receptor</keyword>
<feature type="transmembrane region" description="Helical" evidence="8">
    <location>
        <begin position="58"/>
        <end position="78"/>
    </location>
</feature>
<dbReference type="SUPFAM" id="SSF81321">
    <property type="entry name" value="Family A G protein-coupled receptor-like"/>
    <property type="match status" value="1"/>
</dbReference>
<keyword evidence="6" id="KW-0807">Transducer</keyword>
<sequence>MKKSCLFYTYDSANFTEKSSLIVLIILNSVTMAATSILNLLIMMAIRRSPALHSPSKILLFSLATSDFLVGIALQPMYTLHLMSMVRDWPSLYCIFSSVRRPLGLCLCAVSTFTITSISIDRCLAVRLKMDYPITVTFKRVVSFIVFAWIVAICLTVLLLIMAVEGNPENMYIVVFVALFTCVLVIIVSYTLAYLALRRTVTHAQDNSPSEAPRPSRLASPAQRHHSFSVSKYKRSFATMLYVVVFTVLCYVPFGLVSVLNDRVDLPLHQWIVVINASELCVVLNSALNPVLYLWRMRELRSAVVRTTRRIFGATRVVYNTNNTTPDVIHGRAQNEPVRLRCLSRDRYLEGREKVQSLGATNDQIDSYPKNFAMKKTRTQKKPIEYPKDMERAMAVIYHNIKRIREDRVMESSFAQKEDFLEQQGLPYRHHRSRSSPAIFAGLNSWKNESLMDRNPDSTRSSSSSLSSTSSDKPFVSGKRRVSFSIEPGSLL</sequence>
<evidence type="ECO:0000256" key="8">
    <source>
        <dbReference type="SAM" id="Phobius"/>
    </source>
</evidence>
<protein>
    <recommendedName>
        <fullName evidence="9">G-protein coupled receptors family 1 profile domain-containing protein</fullName>
    </recommendedName>
</protein>
<keyword evidence="6" id="KW-0297">G-protein coupled receptor</keyword>
<feature type="transmembrane region" description="Helical" evidence="8">
    <location>
        <begin position="170"/>
        <end position="197"/>
    </location>
</feature>
<dbReference type="PRINTS" id="PR00237">
    <property type="entry name" value="GPCRRHODOPSN"/>
</dbReference>
<feature type="transmembrane region" description="Helical" evidence="8">
    <location>
        <begin position="20"/>
        <end position="46"/>
    </location>
</feature>
<keyword evidence="11" id="KW-1185">Reference proteome</keyword>
<evidence type="ECO:0000256" key="1">
    <source>
        <dbReference type="ARBA" id="ARBA00004651"/>
    </source>
</evidence>
<dbReference type="SMART" id="SM01381">
    <property type="entry name" value="7TM_GPCR_Srsx"/>
    <property type="match status" value="1"/>
</dbReference>
<evidence type="ECO:0000256" key="6">
    <source>
        <dbReference type="RuleBase" id="RU000688"/>
    </source>
</evidence>
<reference evidence="10 11" key="1">
    <citation type="journal article" date="2007" name="Science">
        <title>Sea anemone genome reveals ancestral eumetazoan gene repertoire and genomic organization.</title>
        <authorList>
            <person name="Putnam N.H."/>
            <person name="Srivastava M."/>
            <person name="Hellsten U."/>
            <person name="Dirks B."/>
            <person name="Chapman J."/>
            <person name="Salamov A."/>
            <person name="Terry A."/>
            <person name="Shapiro H."/>
            <person name="Lindquist E."/>
            <person name="Kapitonov V.V."/>
            <person name="Jurka J."/>
            <person name="Genikhovich G."/>
            <person name="Grigoriev I.V."/>
            <person name="Lucas S.M."/>
            <person name="Steele R.E."/>
            <person name="Finnerty J.R."/>
            <person name="Technau U."/>
            <person name="Martindale M.Q."/>
            <person name="Rokhsar D.S."/>
        </authorList>
    </citation>
    <scope>NUCLEOTIDE SEQUENCE [LARGE SCALE GENOMIC DNA]</scope>
    <source>
        <strain evidence="11">CH2 X CH6</strain>
    </source>
</reference>
<keyword evidence="4 8" id="KW-1133">Transmembrane helix</keyword>
<dbReference type="eggNOG" id="KOG3656">
    <property type="taxonomic scope" value="Eukaryota"/>
</dbReference>
<dbReference type="GO" id="GO:0005886">
    <property type="term" value="C:plasma membrane"/>
    <property type="evidence" value="ECO:0007669"/>
    <property type="project" value="UniProtKB-SubCell"/>
</dbReference>
<dbReference type="CDD" id="cd00637">
    <property type="entry name" value="7tm_classA_rhodopsin-like"/>
    <property type="match status" value="1"/>
</dbReference>
<dbReference type="GO" id="GO:0004930">
    <property type="term" value="F:G protein-coupled receptor activity"/>
    <property type="evidence" value="ECO:0007669"/>
    <property type="project" value="UniProtKB-KW"/>
</dbReference>